<name>A0AAV5U0R2_9BILA</name>
<dbReference type="SUPFAM" id="SSF49599">
    <property type="entry name" value="TRAF domain-like"/>
    <property type="match status" value="1"/>
</dbReference>
<sequence>HSVSGWGNSLFIEWNKLIDEDEGFINDDKILIEVRFTLRNIKGIRRLPRFDFSDPNKHRQDITLVIGEKKVYASKQ</sequence>
<dbReference type="InterPro" id="IPR008974">
    <property type="entry name" value="TRAF-like"/>
</dbReference>
<dbReference type="InterPro" id="IPR002083">
    <property type="entry name" value="MATH/TRAF_dom"/>
</dbReference>
<dbReference type="EMBL" id="BTSX01000005">
    <property type="protein sequence ID" value="GMT00111.1"/>
    <property type="molecule type" value="Genomic_DNA"/>
</dbReference>
<dbReference type="Proteomes" id="UP001432027">
    <property type="component" value="Unassembled WGS sequence"/>
</dbReference>
<dbReference type="PANTHER" id="PTHR47022">
    <property type="entry name" value="BTB AND MATH DOMAIN-CONTAINING PROTEIN 36-RELATED"/>
    <property type="match status" value="1"/>
</dbReference>
<protein>
    <recommendedName>
        <fullName evidence="1">MATH domain-containing protein</fullName>
    </recommendedName>
</protein>
<evidence type="ECO:0000313" key="3">
    <source>
        <dbReference type="Proteomes" id="UP001432027"/>
    </source>
</evidence>
<gene>
    <name evidence="2" type="ORF">PENTCL1PPCAC_22285</name>
</gene>
<reference evidence="2" key="1">
    <citation type="submission" date="2023-10" db="EMBL/GenBank/DDBJ databases">
        <title>Genome assembly of Pristionchus species.</title>
        <authorList>
            <person name="Yoshida K."/>
            <person name="Sommer R.J."/>
        </authorList>
    </citation>
    <scope>NUCLEOTIDE SEQUENCE</scope>
    <source>
        <strain evidence="2">RS0144</strain>
    </source>
</reference>
<dbReference type="PANTHER" id="PTHR47022:SF1">
    <property type="entry name" value="BTB AND MATH DOMAIN-CONTAINING PROTEIN 36-RELATED"/>
    <property type="match status" value="1"/>
</dbReference>
<feature type="domain" description="MATH" evidence="1">
    <location>
        <begin position="1"/>
        <end position="36"/>
    </location>
</feature>
<accession>A0AAV5U0R2</accession>
<dbReference type="PROSITE" id="PS50144">
    <property type="entry name" value="MATH"/>
    <property type="match status" value="1"/>
</dbReference>
<evidence type="ECO:0000313" key="2">
    <source>
        <dbReference type="EMBL" id="GMT00111.1"/>
    </source>
</evidence>
<dbReference type="AlphaFoldDB" id="A0AAV5U0R2"/>
<comment type="caution">
    <text evidence="2">The sequence shown here is derived from an EMBL/GenBank/DDBJ whole genome shotgun (WGS) entry which is preliminary data.</text>
</comment>
<dbReference type="Gene3D" id="2.60.210.10">
    <property type="entry name" value="Apoptosis, Tumor Necrosis Factor Receptor Associated Protein 2, Chain A"/>
    <property type="match status" value="1"/>
</dbReference>
<proteinExistence type="predicted"/>
<keyword evidence="3" id="KW-1185">Reference proteome</keyword>
<organism evidence="2 3">
    <name type="scientific">Pristionchus entomophagus</name>
    <dbReference type="NCBI Taxonomy" id="358040"/>
    <lineage>
        <taxon>Eukaryota</taxon>
        <taxon>Metazoa</taxon>
        <taxon>Ecdysozoa</taxon>
        <taxon>Nematoda</taxon>
        <taxon>Chromadorea</taxon>
        <taxon>Rhabditida</taxon>
        <taxon>Rhabditina</taxon>
        <taxon>Diplogasteromorpha</taxon>
        <taxon>Diplogasteroidea</taxon>
        <taxon>Neodiplogasteridae</taxon>
        <taxon>Pristionchus</taxon>
    </lineage>
</organism>
<evidence type="ECO:0000259" key="1">
    <source>
        <dbReference type="PROSITE" id="PS50144"/>
    </source>
</evidence>
<feature type="non-terminal residue" evidence="2">
    <location>
        <position position="1"/>
    </location>
</feature>
<feature type="non-terminal residue" evidence="2">
    <location>
        <position position="76"/>
    </location>
</feature>